<keyword evidence="6" id="KW-1185">Reference proteome</keyword>
<accession>A0ABQ8QAJ6</accession>
<reference evidence="5" key="1">
    <citation type="submission" date="2022-08" db="EMBL/GenBank/DDBJ databases">
        <authorList>
            <consortium name="DOE Joint Genome Institute"/>
            <person name="Min B."/>
            <person name="Riley R."/>
            <person name="Sierra-Patev S."/>
            <person name="Naranjo-Ortiz M."/>
            <person name="Looney B."/>
            <person name="Konkel Z."/>
            <person name="Slot J.C."/>
            <person name="Sakamoto Y."/>
            <person name="Steenwyk J.L."/>
            <person name="Rokas A."/>
            <person name="Carro J."/>
            <person name="Camarero S."/>
            <person name="Ferreira P."/>
            <person name="Molpeceres G."/>
            <person name="Ruiz-Duenas F.J."/>
            <person name="Serrano A."/>
            <person name="Henrissat B."/>
            <person name="Drula E."/>
            <person name="Hughes K.W."/>
            <person name="Mata J.L."/>
            <person name="Ishikawa N.K."/>
            <person name="Vargas-Isla R."/>
            <person name="Ushijima S."/>
            <person name="Smith C.A."/>
            <person name="Ahrendt S."/>
            <person name="Andreopoulos W."/>
            <person name="He G."/>
            <person name="Labutti K."/>
            <person name="Lipzen A."/>
            <person name="Ng V."/>
            <person name="Sandor L."/>
            <person name="Barry K."/>
            <person name="Martinez A.T."/>
            <person name="Xiao Y."/>
            <person name="Gibbons J.G."/>
            <person name="Terashima K."/>
            <person name="Hibbett D.S."/>
            <person name="Grigoriev I.V."/>
        </authorList>
    </citation>
    <scope>NUCLEOTIDE SEQUENCE</scope>
    <source>
        <strain evidence="5">TFB10827</strain>
    </source>
</reference>
<dbReference type="InterPro" id="IPR001910">
    <property type="entry name" value="Inosine/uridine_hydrolase_dom"/>
</dbReference>
<dbReference type="Gene3D" id="3.90.245.10">
    <property type="entry name" value="Ribonucleoside hydrolase-like"/>
    <property type="match status" value="1"/>
</dbReference>
<evidence type="ECO:0000313" key="5">
    <source>
        <dbReference type="EMBL" id="KAJ3995511.1"/>
    </source>
</evidence>
<sequence>MTKFSSWNYKRLARLSTSMNNTKAIWLDVDPGHDDATAMMLALNLPDIRLLGISTVHGNASSHHTAMNAARCLFAFGGDELEHKVLVYPGASHPFILPARHDPEIHGPDGLGGVEGLPSVDEPKVQALIARDEEGQVIRALEGMAGHIKRFWNDEKNNGELKEKVTIVSCGPMTNLALFISVYPELLEAVEKFVFMGGGVGLGNRSAVAEFNILCDPHAAQIVLDAPVPTVMIPLNVTHTAIFTREIHLRLLSPDFPHSNHLSGSSIPLPLPQPATPLRHTLSTLITFFSSSYVSTFGSQFASGPPLHDALTIAYVAFPELFPEKKRYRVDVEMSGVHTMGETVVDLYGYRDGEWNKFDDNDRQNWGREGKNCIVVQALNVDKFFDIFLDCVTRCDTISPLNKGV</sequence>
<dbReference type="PANTHER" id="PTHR12304">
    <property type="entry name" value="INOSINE-URIDINE PREFERRING NUCLEOSIDE HYDROLASE"/>
    <property type="match status" value="1"/>
</dbReference>
<dbReference type="InterPro" id="IPR023186">
    <property type="entry name" value="IUNH"/>
</dbReference>
<dbReference type="Pfam" id="PF01156">
    <property type="entry name" value="IU_nuc_hydro"/>
    <property type="match status" value="1"/>
</dbReference>
<evidence type="ECO:0000256" key="3">
    <source>
        <dbReference type="ARBA" id="ARBA00023295"/>
    </source>
</evidence>
<keyword evidence="2" id="KW-0378">Hydrolase</keyword>
<evidence type="ECO:0000313" key="6">
    <source>
        <dbReference type="Proteomes" id="UP001163828"/>
    </source>
</evidence>
<evidence type="ECO:0000259" key="4">
    <source>
        <dbReference type="Pfam" id="PF01156"/>
    </source>
</evidence>
<dbReference type="PANTHER" id="PTHR12304:SF4">
    <property type="entry name" value="URIDINE NUCLEOSIDASE"/>
    <property type="match status" value="1"/>
</dbReference>
<comment type="similarity">
    <text evidence="1">Belongs to the IUNH family.</text>
</comment>
<organism evidence="5 6">
    <name type="scientific">Lentinula boryana</name>
    <dbReference type="NCBI Taxonomy" id="40481"/>
    <lineage>
        <taxon>Eukaryota</taxon>
        <taxon>Fungi</taxon>
        <taxon>Dikarya</taxon>
        <taxon>Basidiomycota</taxon>
        <taxon>Agaricomycotina</taxon>
        <taxon>Agaricomycetes</taxon>
        <taxon>Agaricomycetidae</taxon>
        <taxon>Agaricales</taxon>
        <taxon>Marasmiineae</taxon>
        <taxon>Omphalotaceae</taxon>
        <taxon>Lentinula</taxon>
    </lineage>
</organism>
<dbReference type="SUPFAM" id="SSF53590">
    <property type="entry name" value="Nucleoside hydrolase"/>
    <property type="match status" value="1"/>
</dbReference>
<dbReference type="InterPro" id="IPR036452">
    <property type="entry name" value="Ribo_hydro-like"/>
</dbReference>
<proteinExistence type="inferred from homology"/>
<evidence type="ECO:0000256" key="1">
    <source>
        <dbReference type="ARBA" id="ARBA00009176"/>
    </source>
</evidence>
<feature type="domain" description="Inosine/uridine-preferring nucleoside hydrolase" evidence="4">
    <location>
        <begin position="25"/>
        <end position="386"/>
    </location>
</feature>
<name>A0ABQ8QAJ6_9AGAR</name>
<keyword evidence="3" id="KW-0326">Glycosidase</keyword>
<dbReference type="Proteomes" id="UP001163828">
    <property type="component" value="Unassembled WGS sequence"/>
</dbReference>
<evidence type="ECO:0000256" key="2">
    <source>
        <dbReference type="ARBA" id="ARBA00022801"/>
    </source>
</evidence>
<protein>
    <submittedName>
        <fullName evidence="5">Uridine nucleosidase</fullName>
    </submittedName>
</protein>
<dbReference type="EMBL" id="MU790650">
    <property type="protein sequence ID" value="KAJ3995511.1"/>
    <property type="molecule type" value="Genomic_DNA"/>
</dbReference>
<gene>
    <name evidence="5" type="ORF">F5050DRAFT_1766619</name>
</gene>
<comment type="caution">
    <text evidence="5">The sequence shown here is derived from an EMBL/GenBank/DDBJ whole genome shotgun (WGS) entry which is preliminary data.</text>
</comment>